<keyword evidence="1" id="KW-0805">Transcription regulation</keyword>
<keyword evidence="8" id="KW-1185">Reference proteome</keyword>
<dbReference type="PANTHER" id="PTHR30136:SF35">
    <property type="entry name" value="HTH-TYPE TRANSCRIPTIONAL REGULATOR RV1719"/>
    <property type="match status" value="1"/>
</dbReference>
<dbReference type="Gene3D" id="1.10.10.10">
    <property type="entry name" value="Winged helix-like DNA-binding domain superfamily/Winged helix DNA-binding domain"/>
    <property type="match status" value="1"/>
</dbReference>
<dbReference type="PROSITE" id="PS51078">
    <property type="entry name" value="ICLR_ED"/>
    <property type="match status" value="1"/>
</dbReference>
<dbReference type="InterPro" id="IPR036390">
    <property type="entry name" value="WH_DNA-bd_sf"/>
</dbReference>
<feature type="compositionally biased region" description="Low complexity" evidence="4">
    <location>
        <begin position="27"/>
        <end position="44"/>
    </location>
</feature>
<gene>
    <name evidence="7" type="ORF">EXU48_08810</name>
</gene>
<comment type="caution">
    <text evidence="7">The sequence shown here is derived from an EMBL/GenBank/DDBJ whole genome shotgun (WGS) entry which is preliminary data.</text>
</comment>
<dbReference type="InterPro" id="IPR029016">
    <property type="entry name" value="GAF-like_dom_sf"/>
</dbReference>
<dbReference type="InterPro" id="IPR014757">
    <property type="entry name" value="Tscrpt_reg_IclR_C"/>
</dbReference>
<keyword evidence="3" id="KW-0804">Transcription</keyword>
<organism evidence="7 8">
    <name type="scientific">Occultella glacieicola</name>
    <dbReference type="NCBI Taxonomy" id="2518684"/>
    <lineage>
        <taxon>Bacteria</taxon>
        <taxon>Bacillati</taxon>
        <taxon>Actinomycetota</taxon>
        <taxon>Actinomycetes</taxon>
        <taxon>Micrococcales</taxon>
        <taxon>Ruaniaceae</taxon>
        <taxon>Occultella</taxon>
    </lineage>
</organism>
<dbReference type="PANTHER" id="PTHR30136">
    <property type="entry name" value="HELIX-TURN-HELIX TRANSCRIPTIONAL REGULATOR, ICLR FAMILY"/>
    <property type="match status" value="1"/>
</dbReference>
<name>A0ABY2E4B9_9MICO</name>
<dbReference type="EMBL" id="SMNA01000004">
    <property type="protein sequence ID" value="TDE94879.1"/>
    <property type="molecule type" value="Genomic_DNA"/>
</dbReference>
<dbReference type="Pfam" id="PF09339">
    <property type="entry name" value="HTH_IclR"/>
    <property type="match status" value="1"/>
</dbReference>
<feature type="domain" description="IclR-ED" evidence="6">
    <location>
        <begin position="112"/>
        <end position="297"/>
    </location>
</feature>
<dbReference type="SUPFAM" id="SSF46785">
    <property type="entry name" value="Winged helix' DNA-binding domain"/>
    <property type="match status" value="1"/>
</dbReference>
<evidence type="ECO:0000259" key="6">
    <source>
        <dbReference type="PROSITE" id="PS51078"/>
    </source>
</evidence>
<dbReference type="SUPFAM" id="SSF55781">
    <property type="entry name" value="GAF domain-like"/>
    <property type="match status" value="1"/>
</dbReference>
<accession>A0ABY2E4B9</accession>
<evidence type="ECO:0000256" key="4">
    <source>
        <dbReference type="SAM" id="MobiDB-lite"/>
    </source>
</evidence>
<reference evidence="7 8" key="1">
    <citation type="submission" date="2019-03" db="EMBL/GenBank/DDBJ databases">
        <title>Genomic features of bacteria from cold environments.</title>
        <authorList>
            <person name="Shen L."/>
        </authorList>
    </citation>
    <scope>NUCLEOTIDE SEQUENCE [LARGE SCALE GENOMIC DNA]</scope>
    <source>
        <strain evidence="8">T3246-1</strain>
    </source>
</reference>
<evidence type="ECO:0000256" key="3">
    <source>
        <dbReference type="ARBA" id="ARBA00023163"/>
    </source>
</evidence>
<feature type="domain" description="HTH iclR-type" evidence="5">
    <location>
        <begin position="48"/>
        <end position="111"/>
    </location>
</feature>
<protein>
    <submittedName>
        <fullName evidence="7">IclR family transcriptional regulator</fullName>
    </submittedName>
</protein>
<dbReference type="Proteomes" id="UP000504882">
    <property type="component" value="Unassembled WGS sequence"/>
</dbReference>
<dbReference type="SMART" id="SM00346">
    <property type="entry name" value="HTH_ICLR"/>
    <property type="match status" value="1"/>
</dbReference>
<keyword evidence="2" id="KW-0238">DNA-binding</keyword>
<dbReference type="Pfam" id="PF01614">
    <property type="entry name" value="IclR_C"/>
    <property type="match status" value="1"/>
</dbReference>
<evidence type="ECO:0000259" key="5">
    <source>
        <dbReference type="PROSITE" id="PS51077"/>
    </source>
</evidence>
<proteinExistence type="predicted"/>
<evidence type="ECO:0000313" key="8">
    <source>
        <dbReference type="Proteomes" id="UP000504882"/>
    </source>
</evidence>
<feature type="region of interest" description="Disordered" evidence="4">
    <location>
        <begin position="1"/>
        <end position="45"/>
    </location>
</feature>
<evidence type="ECO:0000313" key="7">
    <source>
        <dbReference type="EMBL" id="TDE94879.1"/>
    </source>
</evidence>
<dbReference type="InterPro" id="IPR050707">
    <property type="entry name" value="HTH_MetabolicPath_Reg"/>
</dbReference>
<feature type="compositionally biased region" description="Basic and acidic residues" evidence="4">
    <location>
        <begin position="1"/>
        <end position="12"/>
    </location>
</feature>
<dbReference type="Gene3D" id="3.30.450.40">
    <property type="match status" value="1"/>
</dbReference>
<dbReference type="InterPro" id="IPR005471">
    <property type="entry name" value="Tscrpt_reg_IclR_N"/>
</dbReference>
<evidence type="ECO:0000256" key="1">
    <source>
        <dbReference type="ARBA" id="ARBA00023015"/>
    </source>
</evidence>
<sequence length="307" mass="32711">MSNSDRTCEHPRAQPIENRPNPDEEVTPMTDDATAPPGAAQGTPRSPIQVIDRSVALLHALADAGPGGLALKDLTTAVGLRPSTGRTLLSALVTHGLVRQSEPERRYLLGPTFFQLNRAYVEQSDLASVAAPVLRELWLATDETVHLSVLKDARRVDLSVLVSQQLLNINPTVARFTDDGAALPFRTAAGKILFAGQSAARRAAMLEGAPWRAALDRTPAELDDLVEQVLAQGYATNFEEEEPGVCGVAAPVRDHTGRTIAALCVGYPSVRHSPLHAEALRTAVVESAAELSALLGAVTRKTAEEST</sequence>
<dbReference type="PROSITE" id="PS51077">
    <property type="entry name" value="HTH_ICLR"/>
    <property type="match status" value="1"/>
</dbReference>
<evidence type="ECO:0000256" key="2">
    <source>
        <dbReference type="ARBA" id="ARBA00023125"/>
    </source>
</evidence>
<dbReference type="InterPro" id="IPR036388">
    <property type="entry name" value="WH-like_DNA-bd_sf"/>
</dbReference>